<protein>
    <submittedName>
        <fullName evidence="1">Uncharacterized protein</fullName>
    </submittedName>
</protein>
<name>A0A7V7BYI5_9BACT</name>
<accession>A0A7V7BYI5</accession>
<dbReference type="Proteomes" id="UP000525027">
    <property type="component" value="Unassembled WGS sequence"/>
</dbReference>
<dbReference type="SUPFAM" id="SSF48452">
    <property type="entry name" value="TPR-like"/>
    <property type="match status" value="1"/>
</dbReference>
<proteinExistence type="predicted"/>
<reference evidence="1 2" key="1">
    <citation type="journal article" date="2020" name="Biotechnol. Biofuels">
        <title>New insights from the biogas microbiome by comprehensive genome-resolved metagenomics of nearly 1600 species originating from multiple anaerobic digesters.</title>
        <authorList>
            <person name="Campanaro S."/>
            <person name="Treu L."/>
            <person name="Rodriguez-R L.M."/>
            <person name="Kovalovszki A."/>
            <person name="Ziels R.M."/>
            <person name="Maus I."/>
            <person name="Zhu X."/>
            <person name="Kougias P.G."/>
            <person name="Basile A."/>
            <person name="Luo G."/>
            <person name="Schluter A."/>
            <person name="Konstantinidis K.T."/>
            <person name="Angelidaki I."/>
        </authorList>
    </citation>
    <scope>NUCLEOTIDE SEQUENCE [LARGE SCALE GENOMIC DNA]</scope>
    <source>
        <strain evidence="1">AS25fmACSIPFO_94</strain>
    </source>
</reference>
<comment type="caution">
    <text evidence="1">The sequence shown here is derived from an EMBL/GenBank/DDBJ whole genome shotgun (WGS) entry which is preliminary data.</text>
</comment>
<dbReference type="EMBL" id="DURU01000112">
    <property type="protein sequence ID" value="HHZ04651.1"/>
    <property type="molecule type" value="Genomic_DNA"/>
</dbReference>
<dbReference type="AlphaFoldDB" id="A0A7V7BYI5"/>
<dbReference type="InterPro" id="IPR011990">
    <property type="entry name" value="TPR-like_helical_dom_sf"/>
</dbReference>
<dbReference type="RefSeq" id="WP_273003075.1">
    <property type="nucleotide sequence ID" value="NZ_DURU01000112.1"/>
</dbReference>
<sequence length="607" mass="68854">MRIFLTVAIFFVLFFGLFSPVEGSELYSLPEVNKIEAEKHMIAARRYFLSGDYLRCIDELKAAQSENIYLVNVYLLRSLCERRLGMWDRSLESIRYYLEVENGDGRAKLIEEQIVKENEYVKNLLYGRVDSSLMKVFKQPLSMFFDLPLGADVKASTVGKVSYFEGMLWICDIDGNKITLIEEGRKPHFFKINKPVAVVPFGLQRILVATRDGQLLWGDLKKGEKGDMEVNFEKIISLSAILSDAVSLGEKIAVVSDVLEGKLIWIDLEEGKEISDWRPSEGIRFEPLALSYRGYLMAIADRASNSLIALDPWSKKIMFQEKAQYLRDVEWFTPTEVIGLSEDGSVHMGNVIKRNFAKQIESKITNGWCLTRKDEELVVLDTTLRNIYSIRITPELTDLMAFANLTIMSKNVADLSVISFRAGLNVPVLDEYGEDPPFLATAFGEMILPTKWEKTTHVKMGSVVNVTELGDYEKFMRGIYHTNDAWPSRLVIEQNPLVSGISDDFVLMLAGFCLREGIAVDLLMKNGPLPLSLIMLSHVSGGKIYFYPFQREKSAEQIGLQGELVVMLPERNALFKEMTFEPLLAVFGNVGGIPFRDWTPIDFLSDY</sequence>
<organism evidence="1 2">
    <name type="scientific">Acetomicrobium hydrogeniformans</name>
    <dbReference type="NCBI Taxonomy" id="649746"/>
    <lineage>
        <taxon>Bacteria</taxon>
        <taxon>Thermotogati</taxon>
        <taxon>Synergistota</taxon>
        <taxon>Synergistia</taxon>
        <taxon>Synergistales</taxon>
        <taxon>Acetomicrobiaceae</taxon>
        <taxon>Acetomicrobium</taxon>
    </lineage>
</organism>
<evidence type="ECO:0000313" key="1">
    <source>
        <dbReference type="EMBL" id="HHZ04651.1"/>
    </source>
</evidence>
<dbReference type="InterPro" id="IPR036322">
    <property type="entry name" value="WD40_repeat_dom_sf"/>
</dbReference>
<evidence type="ECO:0000313" key="2">
    <source>
        <dbReference type="Proteomes" id="UP000525027"/>
    </source>
</evidence>
<gene>
    <name evidence="1" type="ORF">GX397_06285</name>
</gene>
<dbReference type="SUPFAM" id="SSF50978">
    <property type="entry name" value="WD40 repeat-like"/>
    <property type="match status" value="1"/>
</dbReference>